<feature type="non-terminal residue" evidence="1">
    <location>
        <position position="298"/>
    </location>
</feature>
<feature type="non-terminal residue" evidence="1">
    <location>
        <position position="1"/>
    </location>
</feature>
<dbReference type="InterPro" id="IPR050708">
    <property type="entry name" value="T6SS_VgrG/RHS"/>
</dbReference>
<name>A0ABT7E463_9NEIS</name>
<evidence type="ECO:0000313" key="1">
    <source>
        <dbReference type="EMBL" id="MDK2127100.1"/>
    </source>
</evidence>
<dbReference type="Gene3D" id="2.180.10.10">
    <property type="entry name" value="RHS repeat-associated core"/>
    <property type="match status" value="1"/>
</dbReference>
<dbReference type="NCBIfam" id="TIGR01643">
    <property type="entry name" value="YD_repeat_2x"/>
    <property type="match status" value="2"/>
</dbReference>
<sequence length="298" mass="33795">TAYVFAPDPTGTHWRLRATLDALGQCLRYDWQDGVLTQVEDGSGRRYRLQYQRQSSDHPADPGLRLVAIWLDHDPRASDGEPVALVRYGFDAAGDLVSVTDQYGQTARSFRYQHHLLTSHSRYGEIQAEYDYLGDQAGSRVSQQRQPDGTRYDYAYYPDRTEVTDQLGRKQVYTFAGEAGLQRLTALQRPDGSRWTYRHDQAGRRIGEIDPLGRARWTRQGGEGKVSGATTPDGQSLSLEWDKERPLLRAVRGPDQAEWRYDYDERGRLIAETDPLGAITRLDYEGSGPPDRPSRVAD</sequence>
<comment type="caution">
    <text evidence="1">The sequence shown here is derived from an EMBL/GenBank/DDBJ whole genome shotgun (WGS) entry which is preliminary data.</text>
</comment>
<evidence type="ECO:0000313" key="2">
    <source>
        <dbReference type="Proteomes" id="UP001172778"/>
    </source>
</evidence>
<dbReference type="InterPro" id="IPR031325">
    <property type="entry name" value="RHS_repeat"/>
</dbReference>
<dbReference type="PANTHER" id="PTHR32305:SF15">
    <property type="entry name" value="PROTEIN RHSA-RELATED"/>
    <property type="match status" value="1"/>
</dbReference>
<dbReference type="Pfam" id="PF05593">
    <property type="entry name" value="RHS_repeat"/>
    <property type="match status" value="2"/>
</dbReference>
<reference evidence="1" key="1">
    <citation type="submission" date="2023-03" db="EMBL/GenBank/DDBJ databases">
        <title>Chitinimonas shenzhenensis gen. nov., sp. nov., a novel member of family Burkholderiaceae isolated from activated sludge collected in Shen Zhen, China.</title>
        <authorList>
            <person name="Wang X."/>
        </authorList>
    </citation>
    <scope>NUCLEOTIDE SEQUENCE</scope>
    <source>
        <strain evidence="1">DQS-5</strain>
    </source>
</reference>
<keyword evidence="2" id="KW-1185">Reference proteome</keyword>
<dbReference type="InterPro" id="IPR006530">
    <property type="entry name" value="YD"/>
</dbReference>
<protein>
    <recommendedName>
        <fullName evidence="3">RHS repeat protein</fullName>
    </recommendedName>
</protein>
<dbReference type="EMBL" id="JARRAF010000137">
    <property type="protein sequence ID" value="MDK2127100.1"/>
    <property type="molecule type" value="Genomic_DNA"/>
</dbReference>
<dbReference type="Proteomes" id="UP001172778">
    <property type="component" value="Unassembled WGS sequence"/>
</dbReference>
<organism evidence="1 2">
    <name type="scientific">Parachitinimonas caeni</name>
    <dbReference type="NCBI Taxonomy" id="3031301"/>
    <lineage>
        <taxon>Bacteria</taxon>
        <taxon>Pseudomonadati</taxon>
        <taxon>Pseudomonadota</taxon>
        <taxon>Betaproteobacteria</taxon>
        <taxon>Neisseriales</taxon>
        <taxon>Chitinibacteraceae</taxon>
        <taxon>Parachitinimonas</taxon>
    </lineage>
</organism>
<proteinExistence type="predicted"/>
<accession>A0ABT7E463</accession>
<evidence type="ECO:0008006" key="3">
    <source>
        <dbReference type="Google" id="ProtNLM"/>
    </source>
</evidence>
<dbReference type="PANTHER" id="PTHR32305">
    <property type="match status" value="1"/>
</dbReference>
<gene>
    <name evidence="1" type="ORF">PZA18_23990</name>
</gene>